<accession>A0ACB8QBH3</accession>
<organism evidence="1 2">
    <name type="scientific">Vararia minispora EC-137</name>
    <dbReference type="NCBI Taxonomy" id="1314806"/>
    <lineage>
        <taxon>Eukaryota</taxon>
        <taxon>Fungi</taxon>
        <taxon>Dikarya</taxon>
        <taxon>Basidiomycota</taxon>
        <taxon>Agaricomycotina</taxon>
        <taxon>Agaricomycetes</taxon>
        <taxon>Russulales</taxon>
        <taxon>Lachnocladiaceae</taxon>
        <taxon>Vararia</taxon>
    </lineage>
</organism>
<feature type="non-terminal residue" evidence="1">
    <location>
        <position position="79"/>
    </location>
</feature>
<proteinExistence type="predicted"/>
<evidence type="ECO:0000313" key="1">
    <source>
        <dbReference type="EMBL" id="KAI0029158.1"/>
    </source>
</evidence>
<keyword evidence="2" id="KW-1185">Reference proteome</keyword>
<dbReference type="Proteomes" id="UP000814128">
    <property type="component" value="Unassembled WGS sequence"/>
</dbReference>
<sequence length="79" mass="9016">RRKKGSLSVLPTLPLDILFEIFMRLGPADLLHLARTNKAFRNVLMSRQSAFVWKAVLDAVGDKYPPRPPEMSEPVWVNL</sequence>
<protein>
    <submittedName>
        <fullName evidence="1">Uncharacterized protein</fullName>
    </submittedName>
</protein>
<dbReference type="EMBL" id="MU273694">
    <property type="protein sequence ID" value="KAI0029158.1"/>
    <property type="molecule type" value="Genomic_DNA"/>
</dbReference>
<evidence type="ECO:0000313" key="2">
    <source>
        <dbReference type="Proteomes" id="UP000814128"/>
    </source>
</evidence>
<feature type="non-terminal residue" evidence="1">
    <location>
        <position position="1"/>
    </location>
</feature>
<name>A0ACB8QBH3_9AGAM</name>
<reference evidence="1" key="2">
    <citation type="journal article" date="2022" name="New Phytol.">
        <title>Evolutionary transition to the ectomycorrhizal habit in the genomes of a hyperdiverse lineage of mushroom-forming fungi.</title>
        <authorList>
            <person name="Looney B."/>
            <person name="Miyauchi S."/>
            <person name="Morin E."/>
            <person name="Drula E."/>
            <person name="Courty P.E."/>
            <person name="Kohler A."/>
            <person name="Kuo A."/>
            <person name="LaButti K."/>
            <person name="Pangilinan J."/>
            <person name="Lipzen A."/>
            <person name="Riley R."/>
            <person name="Andreopoulos W."/>
            <person name="He G."/>
            <person name="Johnson J."/>
            <person name="Nolan M."/>
            <person name="Tritt A."/>
            <person name="Barry K.W."/>
            <person name="Grigoriev I.V."/>
            <person name="Nagy L.G."/>
            <person name="Hibbett D."/>
            <person name="Henrissat B."/>
            <person name="Matheny P.B."/>
            <person name="Labbe J."/>
            <person name="Martin F.M."/>
        </authorList>
    </citation>
    <scope>NUCLEOTIDE SEQUENCE</scope>
    <source>
        <strain evidence="1">EC-137</strain>
    </source>
</reference>
<gene>
    <name evidence="1" type="ORF">K488DRAFT_12223</name>
</gene>
<comment type="caution">
    <text evidence="1">The sequence shown here is derived from an EMBL/GenBank/DDBJ whole genome shotgun (WGS) entry which is preliminary data.</text>
</comment>
<reference evidence="1" key="1">
    <citation type="submission" date="2021-02" db="EMBL/GenBank/DDBJ databases">
        <authorList>
            <consortium name="DOE Joint Genome Institute"/>
            <person name="Ahrendt S."/>
            <person name="Looney B.P."/>
            <person name="Miyauchi S."/>
            <person name="Morin E."/>
            <person name="Drula E."/>
            <person name="Courty P.E."/>
            <person name="Chicoki N."/>
            <person name="Fauchery L."/>
            <person name="Kohler A."/>
            <person name="Kuo A."/>
            <person name="Labutti K."/>
            <person name="Pangilinan J."/>
            <person name="Lipzen A."/>
            <person name="Riley R."/>
            <person name="Andreopoulos W."/>
            <person name="He G."/>
            <person name="Johnson J."/>
            <person name="Barry K.W."/>
            <person name="Grigoriev I.V."/>
            <person name="Nagy L."/>
            <person name="Hibbett D."/>
            <person name="Henrissat B."/>
            <person name="Matheny P.B."/>
            <person name="Labbe J."/>
            <person name="Martin F."/>
        </authorList>
    </citation>
    <scope>NUCLEOTIDE SEQUENCE</scope>
    <source>
        <strain evidence="1">EC-137</strain>
    </source>
</reference>